<protein>
    <submittedName>
        <fullName evidence="2">DJ-1/PfpI family protein</fullName>
    </submittedName>
</protein>
<evidence type="ECO:0000313" key="2">
    <source>
        <dbReference type="EMBL" id="MBS7810630.1"/>
    </source>
</evidence>
<name>A0ABS5QA97_9PROT</name>
<dbReference type="Pfam" id="PF01965">
    <property type="entry name" value="DJ-1_PfpI"/>
    <property type="match status" value="1"/>
</dbReference>
<comment type="caution">
    <text evidence="2">The sequence shown here is derived from an EMBL/GenBank/DDBJ whole genome shotgun (WGS) entry which is preliminary data.</text>
</comment>
<dbReference type="SUPFAM" id="SSF52317">
    <property type="entry name" value="Class I glutamine amidotransferase-like"/>
    <property type="match status" value="1"/>
</dbReference>
<feature type="domain" description="DJ-1/PfpI" evidence="1">
    <location>
        <begin position="9"/>
        <end position="164"/>
    </location>
</feature>
<dbReference type="Gene3D" id="3.40.50.880">
    <property type="match status" value="1"/>
</dbReference>
<reference evidence="2 3" key="1">
    <citation type="submission" date="2021-05" db="EMBL/GenBank/DDBJ databases">
        <title>Roseococcus sp. XZZS9, whole genome shotgun sequencing project.</title>
        <authorList>
            <person name="Zhao G."/>
            <person name="Shen L."/>
        </authorList>
    </citation>
    <scope>NUCLEOTIDE SEQUENCE [LARGE SCALE GENOMIC DNA]</scope>
    <source>
        <strain evidence="2 3">XZZS9</strain>
    </source>
</reference>
<evidence type="ECO:0000259" key="1">
    <source>
        <dbReference type="Pfam" id="PF01965"/>
    </source>
</evidence>
<accession>A0ABS5QA97</accession>
<dbReference type="InterPro" id="IPR002818">
    <property type="entry name" value="DJ-1/PfpI"/>
</dbReference>
<dbReference type="PANTHER" id="PTHR43130">
    <property type="entry name" value="ARAC-FAMILY TRANSCRIPTIONAL REGULATOR"/>
    <property type="match status" value="1"/>
</dbReference>
<evidence type="ECO:0000313" key="3">
    <source>
        <dbReference type="Proteomes" id="UP000766336"/>
    </source>
</evidence>
<gene>
    <name evidence="2" type="ORF">KHU32_06755</name>
</gene>
<sequence length="227" mass="24227">MAHLTIGSLIFDELDQVDLTGPHEVLSRLPDSSYAIYGKSLAPARDMRGLRILPDATIAEAPQLDVLHIPGGFGVDAQMVDPEIIAWIRRQAEGAKLVFTVCTGALLLGATGLLKGRRATTHWASHHILPSFGAVPVRERVVEDGKFVTAAGVTSGFDGALQVAARLRGQAVAEGIQLYMQYDPHPPFQAGTPESAPPEVVHATRVAMAGVIGRREEMARRIGAALT</sequence>
<dbReference type="InterPro" id="IPR029062">
    <property type="entry name" value="Class_I_gatase-like"/>
</dbReference>
<dbReference type="InterPro" id="IPR052158">
    <property type="entry name" value="INH-QAR"/>
</dbReference>
<dbReference type="RefSeq" id="WP_213669241.1">
    <property type="nucleotide sequence ID" value="NZ_JAHCDA010000001.1"/>
</dbReference>
<organism evidence="2 3">
    <name type="scientific">Roseococcus pinisoli</name>
    <dbReference type="NCBI Taxonomy" id="2835040"/>
    <lineage>
        <taxon>Bacteria</taxon>
        <taxon>Pseudomonadati</taxon>
        <taxon>Pseudomonadota</taxon>
        <taxon>Alphaproteobacteria</taxon>
        <taxon>Acetobacterales</taxon>
        <taxon>Roseomonadaceae</taxon>
        <taxon>Roseococcus</taxon>
    </lineage>
</organism>
<dbReference type="Proteomes" id="UP000766336">
    <property type="component" value="Unassembled WGS sequence"/>
</dbReference>
<dbReference type="PANTHER" id="PTHR43130:SF2">
    <property type="entry name" value="DJ-1_PFPI DOMAIN-CONTAINING PROTEIN"/>
    <property type="match status" value="1"/>
</dbReference>
<keyword evidence="3" id="KW-1185">Reference proteome</keyword>
<dbReference type="EMBL" id="JAHCDA010000001">
    <property type="protein sequence ID" value="MBS7810630.1"/>
    <property type="molecule type" value="Genomic_DNA"/>
</dbReference>
<proteinExistence type="predicted"/>
<dbReference type="CDD" id="cd03139">
    <property type="entry name" value="GATase1_PfpI_2"/>
    <property type="match status" value="1"/>
</dbReference>